<keyword evidence="1" id="KW-0560">Oxidoreductase</keyword>
<name>A0A7S0I3A5_9EUKA</name>
<feature type="domain" description="Fe2OG dioxygenase" evidence="2">
    <location>
        <begin position="144"/>
        <end position="251"/>
    </location>
</feature>
<comment type="similarity">
    <text evidence="1">Belongs to the iron/ascorbate-dependent oxidoreductase family.</text>
</comment>
<sequence length="300" mass="31910">MHGEEDVVGDEAMLGVLWAMREYGFAVVRLSPVDCATVSSAIGVLSQAMREVHTHGIRTGQSGPIAPSLATWRERSQLRVKPEDAGRPLAVAAIAVAAEDAEESREERAEELEAVAASASAVLSRVAQAVLSALHHTRGTESTPTAGPRLLDTFYYPGEARWRTLCQHDQLPAPCPAHEDTGLLTAICNDTNALQAQLHGRWVDIELEEDEVAIVAGRALARLTRGRVPACMHRVCSVAPSRTSLVFEVRPDEAALERIAAAEAALAAKPLGGEACVAERYSKAAGALLAIAPPSPCTFM</sequence>
<keyword evidence="1" id="KW-0479">Metal-binding</keyword>
<dbReference type="GO" id="GO:0046872">
    <property type="term" value="F:metal ion binding"/>
    <property type="evidence" value="ECO:0007669"/>
    <property type="project" value="UniProtKB-KW"/>
</dbReference>
<gene>
    <name evidence="3" type="ORF">PANT1444_LOCUS20053</name>
</gene>
<proteinExistence type="inferred from homology"/>
<dbReference type="InterPro" id="IPR005123">
    <property type="entry name" value="Oxoglu/Fe-dep_dioxygenase_dom"/>
</dbReference>
<dbReference type="PANTHER" id="PTHR47990">
    <property type="entry name" value="2-OXOGLUTARATE (2OG) AND FE(II)-DEPENDENT OXYGENASE SUPERFAMILY PROTEIN-RELATED"/>
    <property type="match status" value="1"/>
</dbReference>
<dbReference type="EMBL" id="HBEP01035373">
    <property type="protein sequence ID" value="CAD8509718.1"/>
    <property type="molecule type" value="Transcribed_RNA"/>
</dbReference>
<reference evidence="3" key="1">
    <citation type="submission" date="2021-01" db="EMBL/GenBank/DDBJ databases">
        <authorList>
            <person name="Corre E."/>
            <person name="Pelletier E."/>
            <person name="Niang G."/>
            <person name="Scheremetjew M."/>
            <person name="Finn R."/>
            <person name="Kale V."/>
            <person name="Holt S."/>
            <person name="Cochrane G."/>
            <person name="Meng A."/>
            <person name="Brown T."/>
            <person name="Cohen L."/>
        </authorList>
    </citation>
    <scope>NUCLEOTIDE SEQUENCE</scope>
    <source>
        <strain evidence="3">CCMP1374</strain>
    </source>
</reference>
<evidence type="ECO:0000259" key="2">
    <source>
        <dbReference type="PROSITE" id="PS51471"/>
    </source>
</evidence>
<accession>A0A7S0I3A5</accession>
<dbReference type="Gene3D" id="2.60.120.330">
    <property type="entry name" value="B-lactam Antibiotic, Isopenicillin N Synthase, Chain"/>
    <property type="match status" value="1"/>
</dbReference>
<keyword evidence="1" id="KW-0408">Iron</keyword>
<evidence type="ECO:0000256" key="1">
    <source>
        <dbReference type="RuleBase" id="RU003682"/>
    </source>
</evidence>
<organism evidence="3">
    <name type="scientific">Phaeocystis antarctica</name>
    <dbReference type="NCBI Taxonomy" id="33657"/>
    <lineage>
        <taxon>Eukaryota</taxon>
        <taxon>Haptista</taxon>
        <taxon>Haptophyta</taxon>
        <taxon>Prymnesiophyceae</taxon>
        <taxon>Phaeocystales</taxon>
        <taxon>Phaeocystaceae</taxon>
        <taxon>Phaeocystis</taxon>
    </lineage>
</organism>
<protein>
    <recommendedName>
        <fullName evidence="2">Fe2OG dioxygenase domain-containing protein</fullName>
    </recommendedName>
</protein>
<dbReference type="Pfam" id="PF03171">
    <property type="entry name" value="2OG-FeII_Oxy"/>
    <property type="match status" value="1"/>
</dbReference>
<dbReference type="AlphaFoldDB" id="A0A7S0I3A5"/>
<dbReference type="InterPro" id="IPR027443">
    <property type="entry name" value="IPNS-like_sf"/>
</dbReference>
<dbReference type="PROSITE" id="PS51471">
    <property type="entry name" value="FE2OG_OXY"/>
    <property type="match status" value="1"/>
</dbReference>
<dbReference type="GO" id="GO:0016491">
    <property type="term" value="F:oxidoreductase activity"/>
    <property type="evidence" value="ECO:0007669"/>
    <property type="project" value="UniProtKB-KW"/>
</dbReference>
<dbReference type="SUPFAM" id="SSF51197">
    <property type="entry name" value="Clavaminate synthase-like"/>
    <property type="match status" value="1"/>
</dbReference>
<evidence type="ECO:0000313" key="3">
    <source>
        <dbReference type="EMBL" id="CAD8509718.1"/>
    </source>
</evidence>
<dbReference type="InterPro" id="IPR044861">
    <property type="entry name" value="IPNS-like_FE2OG_OXY"/>
</dbReference>
<dbReference type="InterPro" id="IPR050231">
    <property type="entry name" value="Iron_ascorbate_oxido_reductase"/>
</dbReference>